<reference evidence="1 2" key="1">
    <citation type="submission" date="2021-07" db="EMBL/GenBank/DDBJ databases">
        <title>Novel Helicobacter sp. Isolated from a cat.</title>
        <authorList>
            <person name="Rimbara E."/>
            <person name="Suzuki M."/>
        </authorList>
    </citation>
    <scope>NUCLEOTIDE SEQUENCE [LARGE SCALE GENOMIC DNA]</scope>
    <source>
        <strain evidence="2">NHP19-012</strain>
    </source>
</reference>
<evidence type="ECO:0000313" key="2">
    <source>
        <dbReference type="Proteomes" id="UP000826146"/>
    </source>
</evidence>
<protein>
    <submittedName>
        <fullName evidence="1">Uncharacterized protein</fullName>
    </submittedName>
</protein>
<organism evidence="1 2">
    <name type="scientific">Helicobacter gastrofelis</name>
    <dbReference type="NCBI Taxonomy" id="2849642"/>
    <lineage>
        <taxon>Bacteria</taxon>
        <taxon>Pseudomonadati</taxon>
        <taxon>Campylobacterota</taxon>
        <taxon>Epsilonproteobacteria</taxon>
        <taxon>Campylobacterales</taxon>
        <taxon>Helicobacteraceae</taxon>
        <taxon>Helicobacter</taxon>
    </lineage>
</organism>
<keyword evidence="2" id="KW-1185">Reference proteome</keyword>
<proteinExistence type="predicted"/>
<gene>
    <name evidence="1" type="ORF">NHP190012_11200</name>
</gene>
<dbReference type="EMBL" id="AP024819">
    <property type="protein sequence ID" value="BCZ19478.1"/>
    <property type="molecule type" value="Genomic_DNA"/>
</dbReference>
<dbReference type="Proteomes" id="UP000826146">
    <property type="component" value="Chromosome"/>
</dbReference>
<name>A0ABN6I7M4_9HELI</name>
<accession>A0ABN6I7M4</accession>
<sequence length="46" mass="5134">MTLGQLGSDNHFIGGAKLLRHAIAMVEERYKYFGIKFYVTGLTKAS</sequence>
<evidence type="ECO:0000313" key="1">
    <source>
        <dbReference type="EMBL" id="BCZ19478.1"/>
    </source>
</evidence>